<comment type="catalytic activity">
    <reaction evidence="1">
        <text>N-terminal L-arginyl-[protein] + L-leucyl-tRNA(Leu) = N-terminal L-leucyl-L-arginyl-[protein] + tRNA(Leu) + H(+)</text>
        <dbReference type="Rhea" id="RHEA:50416"/>
        <dbReference type="Rhea" id="RHEA-COMP:9613"/>
        <dbReference type="Rhea" id="RHEA-COMP:9622"/>
        <dbReference type="Rhea" id="RHEA-COMP:12672"/>
        <dbReference type="Rhea" id="RHEA-COMP:12673"/>
        <dbReference type="ChEBI" id="CHEBI:15378"/>
        <dbReference type="ChEBI" id="CHEBI:64719"/>
        <dbReference type="ChEBI" id="CHEBI:78442"/>
        <dbReference type="ChEBI" id="CHEBI:78494"/>
        <dbReference type="ChEBI" id="CHEBI:133044"/>
        <dbReference type="EC" id="2.3.2.6"/>
    </reaction>
</comment>
<reference evidence="2" key="1">
    <citation type="submission" date="2020-09" db="EMBL/GenBank/DDBJ databases">
        <title>Desulfogranum mesoprofundum gen. nov., sp. nov., a novel mesophilic, sulfate-reducing chemolithoautotroph isolated from a deep-sea hydrothermal vent chimney in the Suiyo Seamount.</title>
        <authorList>
            <person name="Hashimoto Y."/>
            <person name="Nakagawa S."/>
        </authorList>
    </citation>
    <scope>NUCLEOTIDE SEQUENCE</scope>
    <source>
        <strain evidence="2">KT2</strain>
    </source>
</reference>
<proteinExistence type="inferred from homology"/>
<comment type="subcellular location">
    <subcellularLocation>
        <location evidence="1">Cytoplasm</location>
    </subcellularLocation>
</comment>
<dbReference type="AlphaFoldDB" id="A0A8D5FFE3"/>
<organism evidence="2 3">
    <name type="scientific">Desulfomarina profundi</name>
    <dbReference type="NCBI Taxonomy" id="2772557"/>
    <lineage>
        <taxon>Bacteria</taxon>
        <taxon>Pseudomonadati</taxon>
        <taxon>Thermodesulfobacteriota</taxon>
        <taxon>Desulfobulbia</taxon>
        <taxon>Desulfobulbales</taxon>
        <taxon>Desulfobulbaceae</taxon>
        <taxon>Desulfomarina</taxon>
    </lineage>
</organism>
<dbReference type="EC" id="2.3.2.6" evidence="1"/>
<dbReference type="GO" id="GO:0008914">
    <property type="term" value="F:leucyl-tRNA--protein transferase activity"/>
    <property type="evidence" value="ECO:0007669"/>
    <property type="project" value="UniProtKB-UniRule"/>
</dbReference>
<protein>
    <recommendedName>
        <fullName evidence="1">Leucyl/phenylalanyl-tRNA--protein transferase</fullName>
        <ecNumber evidence="1">2.3.2.6</ecNumber>
    </recommendedName>
    <alternativeName>
        <fullName evidence="1">L/F-transferase</fullName>
    </alternativeName>
    <alternativeName>
        <fullName evidence="1">Leucyltransferase</fullName>
    </alternativeName>
    <alternativeName>
        <fullName evidence="1">Phenyalanyltransferase</fullName>
    </alternativeName>
</protein>
<dbReference type="HAMAP" id="MF_00688">
    <property type="entry name" value="Leu_Phe_trans"/>
    <property type="match status" value="1"/>
</dbReference>
<keyword evidence="1" id="KW-0963">Cytoplasm</keyword>
<dbReference type="GO" id="GO:0005737">
    <property type="term" value="C:cytoplasm"/>
    <property type="evidence" value="ECO:0007669"/>
    <property type="project" value="UniProtKB-SubCell"/>
</dbReference>
<evidence type="ECO:0000313" key="2">
    <source>
        <dbReference type="EMBL" id="BCL59671.1"/>
    </source>
</evidence>
<gene>
    <name evidence="1" type="primary">aat</name>
    <name evidence="2" type="ORF">DGMP_03640</name>
</gene>
<dbReference type="EMBL" id="AP024086">
    <property type="protein sequence ID" value="BCL59671.1"/>
    <property type="molecule type" value="Genomic_DNA"/>
</dbReference>
<comment type="catalytic activity">
    <reaction evidence="1">
        <text>L-phenylalanyl-tRNA(Phe) + an N-terminal L-alpha-aminoacyl-[protein] = an N-terminal L-phenylalanyl-L-alpha-aminoacyl-[protein] + tRNA(Phe)</text>
        <dbReference type="Rhea" id="RHEA:43632"/>
        <dbReference type="Rhea" id="RHEA-COMP:9668"/>
        <dbReference type="Rhea" id="RHEA-COMP:9699"/>
        <dbReference type="Rhea" id="RHEA-COMP:10636"/>
        <dbReference type="Rhea" id="RHEA-COMP:10637"/>
        <dbReference type="ChEBI" id="CHEBI:78442"/>
        <dbReference type="ChEBI" id="CHEBI:78531"/>
        <dbReference type="ChEBI" id="CHEBI:78597"/>
        <dbReference type="ChEBI" id="CHEBI:83561"/>
        <dbReference type="EC" id="2.3.2.6"/>
    </reaction>
</comment>
<evidence type="ECO:0000256" key="1">
    <source>
        <dbReference type="HAMAP-Rule" id="MF_00688"/>
    </source>
</evidence>
<dbReference type="PANTHER" id="PTHR30098:SF2">
    <property type="entry name" value="LEUCYL_PHENYLALANYL-TRNA--PROTEIN TRANSFERASE"/>
    <property type="match status" value="1"/>
</dbReference>
<evidence type="ECO:0000313" key="3">
    <source>
        <dbReference type="Proteomes" id="UP000826725"/>
    </source>
</evidence>
<name>A0A8D5FFE3_9BACT</name>
<keyword evidence="1" id="KW-0012">Acyltransferase</keyword>
<comment type="catalytic activity">
    <reaction evidence="1">
        <text>N-terminal L-lysyl-[protein] + L-leucyl-tRNA(Leu) = N-terminal L-leucyl-L-lysyl-[protein] + tRNA(Leu) + H(+)</text>
        <dbReference type="Rhea" id="RHEA:12340"/>
        <dbReference type="Rhea" id="RHEA-COMP:9613"/>
        <dbReference type="Rhea" id="RHEA-COMP:9622"/>
        <dbReference type="Rhea" id="RHEA-COMP:12670"/>
        <dbReference type="Rhea" id="RHEA-COMP:12671"/>
        <dbReference type="ChEBI" id="CHEBI:15378"/>
        <dbReference type="ChEBI" id="CHEBI:65249"/>
        <dbReference type="ChEBI" id="CHEBI:78442"/>
        <dbReference type="ChEBI" id="CHEBI:78494"/>
        <dbReference type="ChEBI" id="CHEBI:133043"/>
        <dbReference type="EC" id="2.3.2.6"/>
    </reaction>
</comment>
<dbReference type="Proteomes" id="UP000826725">
    <property type="component" value="Chromosome"/>
</dbReference>
<dbReference type="InterPro" id="IPR004616">
    <property type="entry name" value="Leu/Phe-tRNA_Trfase"/>
</dbReference>
<accession>A0A8D5FFE3</accession>
<dbReference type="Pfam" id="PF03588">
    <property type="entry name" value="Leu_Phe_trans"/>
    <property type="match status" value="1"/>
</dbReference>
<comment type="function">
    <text evidence="1">Functions in the N-end rule pathway of protein degradation where it conjugates Leu, Phe and, less efficiently, Met from aminoacyl-tRNAs to the N-termini of proteins containing an N-terminal arginine or lysine.</text>
</comment>
<dbReference type="GO" id="GO:0030163">
    <property type="term" value="P:protein catabolic process"/>
    <property type="evidence" value="ECO:0007669"/>
    <property type="project" value="UniProtKB-UniRule"/>
</dbReference>
<dbReference type="PANTHER" id="PTHR30098">
    <property type="entry name" value="LEUCYL/PHENYLALANYL-TRNA--PROTEIN TRANSFERASE"/>
    <property type="match status" value="1"/>
</dbReference>
<comment type="similarity">
    <text evidence="1">Belongs to the L/F-transferase family.</text>
</comment>
<dbReference type="NCBIfam" id="TIGR00667">
    <property type="entry name" value="aat"/>
    <property type="match status" value="1"/>
</dbReference>
<keyword evidence="1" id="KW-0808">Transferase</keyword>
<sequence length="163" mass="19172">MDEFKIPKRLQRYQRKTNTITTFDLCFKQVITACARTRQDRGEDTWLVEEMQQAYLQLHDMGFCHSVECWLDNRLVGGLYGLSLDRVFFGESMFSTVTNGSKFALIALVTYLRKMRYRIIDCQMKTDLLLSFGAREITGKEFQHCLLKYIKKTTPDGKWKNDI</sequence>
<keyword evidence="3" id="KW-1185">Reference proteome</keyword>
<dbReference type="KEGG" id="dbk:DGMP_03640"/>